<organism evidence="3 4">
    <name type="scientific">Rickenella mellea</name>
    <dbReference type="NCBI Taxonomy" id="50990"/>
    <lineage>
        <taxon>Eukaryota</taxon>
        <taxon>Fungi</taxon>
        <taxon>Dikarya</taxon>
        <taxon>Basidiomycota</taxon>
        <taxon>Agaricomycotina</taxon>
        <taxon>Agaricomycetes</taxon>
        <taxon>Hymenochaetales</taxon>
        <taxon>Rickenellaceae</taxon>
        <taxon>Rickenella</taxon>
    </lineage>
</organism>
<evidence type="ECO:0000256" key="1">
    <source>
        <dbReference type="SAM" id="MobiDB-lite"/>
    </source>
</evidence>
<dbReference type="OrthoDB" id="3247621at2759"/>
<feature type="region of interest" description="Disordered" evidence="1">
    <location>
        <begin position="1"/>
        <end position="23"/>
    </location>
</feature>
<accession>A0A4Y7PMX3</accession>
<gene>
    <name evidence="3" type="ORF">BD410DRAFT_795462</name>
</gene>
<dbReference type="STRING" id="50990.A0A4Y7PMX3"/>
<feature type="domain" description="Mixed lineage kinase" evidence="2">
    <location>
        <begin position="50"/>
        <end position="171"/>
    </location>
</feature>
<dbReference type="Proteomes" id="UP000294933">
    <property type="component" value="Unassembled WGS sequence"/>
</dbReference>
<evidence type="ECO:0000313" key="3">
    <source>
        <dbReference type="EMBL" id="TDL16341.1"/>
    </source>
</evidence>
<evidence type="ECO:0000313" key="4">
    <source>
        <dbReference type="Proteomes" id="UP000294933"/>
    </source>
</evidence>
<reference evidence="3 4" key="1">
    <citation type="submission" date="2018-06" db="EMBL/GenBank/DDBJ databases">
        <title>A transcriptomic atlas of mushroom development highlights an independent origin of complex multicellularity.</title>
        <authorList>
            <consortium name="DOE Joint Genome Institute"/>
            <person name="Krizsan K."/>
            <person name="Almasi E."/>
            <person name="Merenyi Z."/>
            <person name="Sahu N."/>
            <person name="Viragh M."/>
            <person name="Koszo T."/>
            <person name="Mondo S."/>
            <person name="Kiss B."/>
            <person name="Balint B."/>
            <person name="Kues U."/>
            <person name="Barry K."/>
            <person name="Hegedus J.C."/>
            <person name="Henrissat B."/>
            <person name="Johnson J."/>
            <person name="Lipzen A."/>
            <person name="Ohm R."/>
            <person name="Nagy I."/>
            <person name="Pangilinan J."/>
            <person name="Yan J."/>
            <person name="Xiong Y."/>
            <person name="Grigoriev I.V."/>
            <person name="Hibbett D.S."/>
            <person name="Nagy L.G."/>
        </authorList>
    </citation>
    <scope>NUCLEOTIDE SEQUENCE [LARGE SCALE GENOMIC DNA]</scope>
    <source>
        <strain evidence="3 4">SZMC22713</strain>
    </source>
</reference>
<dbReference type="Gene3D" id="1.20.930.20">
    <property type="entry name" value="Adaptor protein Cbl, N-terminal domain"/>
    <property type="match status" value="1"/>
</dbReference>
<dbReference type="InterPro" id="IPR059179">
    <property type="entry name" value="MLKL-like_MCAfunc"/>
</dbReference>
<dbReference type="InterPro" id="IPR054000">
    <property type="entry name" value="MLKL_N"/>
</dbReference>
<name>A0A4Y7PMX3_9AGAM</name>
<dbReference type="EMBL" id="ML170245">
    <property type="protein sequence ID" value="TDL16341.1"/>
    <property type="molecule type" value="Genomic_DNA"/>
</dbReference>
<protein>
    <recommendedName>
        <fullName evidence="2">Mixed lineage kinase domain-containing protein</fullName>
    </recommendedName>
</protein>
<keyword evidence="4" id="KW-1185">Reference proteome</keyword>
<sequence length="257" mass="29238">MDANLPAKDKRRPHERSSSKSTADDILANATRVLNLAIQLAPLAPVTFVSTIFATANEIVAVTRNVRQNKTDCAELAERVADLTHDISKQIHGKEECVDEALCAALEQLYGNLQEIKQFMDRQASASMFRRILRRDNIATEITVLRSRLDFSMQTFKTTSTLRLELQMVKLQNKLSLIDERMHRERTTDGQYRIYRLADLHLRQTFVPPVILENGRSNSEPVHGAVEYHQATNPNGQAVILKVKAERESTRRFLCIL</sequence>
<dbReference type="GO" id="GO:0007166">
    <property type="term" value="P:cell surface receptor signaling pathway"/>
    <property type="evidence" value="ECO:0007669"/>
    <property type="project" value="InterPro"/>
</dbReference>
<dbReference type="AlphaFoldDB" id="A0A4Y7PMX3"/>
<dbReference type="VEuPathDB" id="FungiDB:BD410DRAFT_795462"/>
<proteinExistence type="predicted"/>
<dbReference type="InterPro" id="IPR036537">
    <property type="entry name" value="Adaptor_Cbl_N_dom_sf"/>
</dbReference>
<dbReference type="Pfam" id="PF22215">
    <property type="entry name" value="MLKL_N"/>
    <property type="match status" value="1"/>
</dbReference>
<evidence type="ECO:0000259" key="2">
    <source>
        <dbReference type="Pfam" id="PF22215"/>
    </source>
</evidence>
<dbReference type="CDD" id="cd21037">
    <property type="entry name" value="MLKL_NTD"/>
    <property type="match status" value="1"/>
</dbReference>